<accession>A0AAW8LQY7</accession>
<gene>
    <name evidence="1" type="ORF">J2W61_001422</name>
</gene>
<dbReference type="Proteomes" id="UP001265315">
    <property type="component" value="Unassembled WGS sequence"/>
</dbReference>
<evidence type="ECO:0000313" key="1">
    <source>
        <dbReference type="EMBL" id="MDR6701594.1"/>
    </source>
</evidence>
<organism evidence="1 2">
    <name type="scientific">Agrobacterium tumefaciens</name>
    <dbReference type="NCBI Taxonomy" id="358"/>
    <lineage>
        <taxon>Bacteria</taxon>
        <taxon>Pseudomonadati</taxon>
        <taxon>Pseudomonadota</taxon>
        <taxon>Alphaproteobacteria</taxon>
        <taxon>Hyphomicrobiales</taxon>
        <taxon>Rhizobiaceae</taxon>
        <taxon>Rhizobium/Agrobacterium group</taxon>
        <taxon>Agrobacterium</taxon>
        <taxon>Agrobacterium tumefaciens complex</taxon>
    </lineage>
</organism>
<comment type="caution">
    <text evidence="1">The sequence shown here is derived from an EMBL/GenBank/DDBJ whole genome shotgun (WGS) entry which is preliminary data.</text>
</comment>
<proteinExistence type="predicted"/>
<sequence length="232" mass="26107">MVKRTDPEYNDEAMVPFGHRIKAGLRDRFNKTAPPRQAGATFSKLVEIYLEDPSILEGPRGSRASAYDAVEPKSDFNQAGLIGILHDYDTCDFSDLIQGAGDLIVFGNYLSPFLSFRDHGRDLLYRLGRPEFRTRIIFGDTEDRKETMPHEHDVPHYKELLNQLPHRDGNDAVKVISNCSRHLPHFAVVADDASYAAIAGFGSSYLLHWVSIEGPCYHTALRSTLSRASRSR</sequence>
<protein>
    <submittedName>
        <fullName evidence="1">Uncharacterized protein</fullName>
    </submittedName>
</protein>
<evidence type="ECO:0000313" key="2">
    <source>
        <dbReference type="Proteomes" id="UP001265315"/>
    </source>
</evidence>
<dbReference type="EMBL" id="JAVDSW010000001">
    <property type="protein sequence ID" value="MDR6701594.1"/>
    <property type="molecule type" value="Genomic_DNA"/>
</dbReference>
<reference evidence="1" key="1">
    <citation type="submission" date="2023-07" db="EMBL/GenBank/DDBJ databases">
        <title>Sorghum-associated microbial communities from plants grown in Nebraska, USA.</title>
        <authorList>
            <person name="Schachtman D."/>
        </authorList>
    </citation>
    <scope>NUCLEOTIDE SEQUENCE</scope>
    <source>
        <strain evidence="1">1457</strain>
    </source>
</reference>
<name>A0AAW8LQY7_AGRTU</name>
<dbReference type="AlphaFoldDB" id="A0AAW8LQY7"/>
<dbReference type="RefSeq" id="WP_209689108.1">
    <property type="nucleotide sequence ID" value="NZ_JAGIPM010000001.1"/>
</dbReference>